<reference evidence="1 2" key="1">
    <citation type="submission" date="2018-08" db="EMBL/GenBank/DDBJ databases">
        <title>Recombination of ecologically and evolutionarily significant loci maintains genetic cohesion in the Pseudomonas syringae species complex.</title>
        <authorList>
            <person name="Dillon M."/>
            <person name="Thakur S."/>
            <person name="Almeida R.N.D."/>
            <person name="Weir B.S."/>
            <person name="Guttman D.S."/>
        </authorList>
    </citation>
    <scope>NUCLEOTIDE SEQUENCE [LARGE SCALE GENOMIC DNA]</scope>
    <source>
        <strain evidence="1 2">ICMP 19198</strain>
    </source>
</reference>
<evidence type="ECO:0000313" key="1">
    <source>
        <dbReference type="EMBL" id="RMR53383.1"/>
    </source>
</evidence>
<proteinExistence type="predicted"/>
<dbReference type="AlphaFoldDB" id="A0A7Z6Y0S7"/>
<evidence type="ECO:0000313" key="2">
    <source>
        <dbReference type="Proteomes" id="UP000281806"/>
    </source>
</evidence>
<dbReference type="Gene3D" id="3.30.1330.70">
    <property type="entry name" value="Holliday junction resolvase RusA"/>
    <property type="match status" value="1"/>
</dbReference>
<dbReference type="EMBL" id="RBRZ01000112">
    <property type="protein sequence ID" value="RMR53383.1"/>
    <property type="molecule type" value="Genomic_DNA"/>
</dbReference>
<comment type="caution">
    <text evidence="1">The sequence shown here is derived from an EMBL/GenBank/DDBJ whole genome shotgun (WGS) entry which is preliminary data.</text>
</comment>
<dbReference type="Proteomes" id="UP000281806">
    <property type="component" value="Unassembled WGS sequence"/>
</dbReference>
<sequence>MAVAKHFRGRRRGHGAAAMSTDLMLPWPPKVLSPNARTHWATKSRAAKAYRNTCYLLCRQAGLPVPQGRALLALEFIPPDRRRRDDDNCIAAFKSGRDGVAQALGIDDSRFVTQLQISAETIKGGAVRVRISDYVEVPA</sequence>
<dbReference type="GO" id="GO:0006310">
    <property type="term" value="P:DNA recombination"/>
    <property type="evidence" value="ECO:0007669"/>
    <property type="project" value="InterPro"/>
</dbReference>
<gene>
    <name evidence="1" type="ORF">ALP83_101567</name>
</gene>
<name>A0A7Z6Y0S7_PSESF</name>
<dbReference type="InterPro" id="IPR036614">
    <property type="entry name" value="RusA-like_sf"/>
</dbReference>
<protein>
    <submittedName>
        <fullName evidence="1">Uncharacterized protein</fullName>
    </submittedName>
</protein>
<dbReference type="GO" id="GO:0000287">
    <property type="term" value="F:magnesium ion binding"/>
    <property type="evidence" value="ECO:0007669"/>
    <property type="project" value="InterPro"/>
</dbReference>
<dbReference type="GO" id="GO:0006281">
    <property type="term" value="P:DNA repair"/>
    <property type="evidence" value="ECO:0007669"/>
    <property type="project" value="InterPro"/>
</dbReference>
<organism evidence="1 2">
    <name type="scientific">Pseudomonas syringae pv. actinidiae</name>
    <dbReference type="NCBI Taxonomy" id="103796"/>
    <lineage>
        <taxon>Bacteria</taxon>
        <taxon>Pseudomonadati</taxon>
        <taxon>Pseudomonadota</taxon>
        <taxon>Gammaproteobacteria</taxon>
        <taxon>Pseudomonadales</taxon>
        <taxon>Pseudomonadaceae</taxon>
        <taxon>Pseudomonas</taxon>
        <taxon>Pseudomonas syringae</taxon>
    </lineage>
</organism>
<dbReference type="SUPFAM" id="SSF103084">
    <property type="entry name" value="Holliday junction resolvase RusA"/>
    <property type="match status" value="1"/>
</dbReference>
<accession>A0A7Z6Y0S7</accession>